<evidence type="ECO:0000313" key="1">
    <source>
        <dbReference type="EMBL" id="EYC43984.1"/>
    </source>
</evidence>
<organism evidence="1 2">
    <name type="scientific">Ancylostoma ceylanicum</name>
    <dbReference type="NCBI Taxonomy" id="53326"/>
    <lineage>
        <taxon>Eukaryota</taxon>
        <taxon>Metazoa</taxon>
        <taxon>Ecdysozoa</taxon>
        <taxon>Nematoda</taxon>
        <taxon>Chromadorea</taxon>
        <taxon>Rhabditida</taxon>
        <taxon>Rhabditina</taxon>
        <taxon>Rhabditomorpha</taxon>
        <taxon>Strongyloidea</taxon>
        <taxon>Ancylostomatidae</taxon>
        <taxon>Ancylostomatinae</taxon>
        <taxon>Ancylostoma</taxon>
    </lineage>
</organism>
<comment type="caution">
    <text evidence="1">The sequence shown here is derived from an EMBL/GenBank/DDBJ whole genome shotgun (WGS) entry which is preliminary data.</text>
</comment>
<keyword evidence="2" id="KW-1185">Reference proteome</keyword>
<accession>A0A016WW10</accession>
<gene>
    <name evidence="1" type="primary">Acey_s0475.g2126</name>
    <name evidence="1" type="ORF">Y032_0475g2126</name>
</gene>
<sequence length="71" mass="7847">MHLRFQADCPWIFAASQPRWSSSGSTEQPLLCRLSSEFLSGECTLLLTNSLSRSGDTILDAQFSSFTAVFV</sequence>
<evidence type="ECO:0000313" key="2">
    <source>
        <dbReference type="Proteomes" id="UP000024635"/>
    </source>
</evidence>
<reference evidence="2" key="1">
    <citation type="journal article" date="2015" name="Nat. Genet.">
        <title>The genome and transcriptome of the zoonotic hookworm Ancylostoma ceylanicum identify infection-specific gene families.</title>
        <authorList>
            <person name="Schwarz E.M."/>
            <person name="Hu Y."/>
            <person name="Antoshechkin I."/>
            <person name="Miller M.M."/>
            <person name="Sternberg P.W."/>
            <person name="Aroian R.V."/>
        </authorList>
    </citation>
    <scope>NUCLEOTIDE SEQUENCE</scope>
    <source>
        <strain evidence="2">HY135</strain>
    </source>
</reference>
<name>A0A016WW10_9BILA</name>
<proteinExistence type="predicted"/>
<protein>
    <submittedName>
        <fullName evidence="1">Uncharacterized protein</fullName>
    </submittedName>
</protein>
<dbReference type="AlphaFoldDB" id="A0A016WW10"/>
<dbReference type="Proteomes" id="UP000024635">
    <property type="component" value="Unassembled WGS sequence"/>
</dbReference>
<dbReference type="EMBL" id="JARK01000075">
    <property type="protein sequence ID" value="EYC43984.1"/>
    <property type="molecule type" value="Genomic_DNA"/>
</dbReference>